<reference evidence="2" key="1">
    <citation type="submission" date="2021-02" db="EMBL/GenBank/DDBJ databases">
        <authorList>
            <person name="Nowell W R."/>
        </authorList>
    </citation>
    <scope>NUCLEOTIDE SEQUENCE</scope>
</reference>
<sequence length="237" mass="26922">TSCGRECTCINAYLDTSAERVPCDAQHCEHSSCVAIRNNYDASTRTFKAPPTILRSDGTDALHQREPRVYSAPFQGTQQDQKKLYRAISQQVQQLQTEDDSGRSTDREQDSWESDQPYNSPGTRPTWLISSNETNFVDTDDDEKSDSNDYISDVKNNENENTETADTNENNTLIEKSPWYYPDDHDSRYDSYQTEPVEPDRNAAIATVTTTVSHWNYNDILRGSKAARDIETLIQLG</sequence>
<feature type="compositionally biased region" description="Basic and acidic residues" evidence="1">
    <location>
        <begin position="100"/>
        <end position="110"/>
    </location>
</feature>
<dbReference type="Proteomes" id="UP000663823">
    <property type="component" value="Unassembled WGS sequence"/>
</dbReference>
<accession>A0A819YE38</accession>
<feature type="region of interest" description="Disordered" evidence="1">
    <location>
        <begin position="89"/>
        <end position="184"/>
    </location>
</feature>
<evidence type="ECO:0000313" key="3">
    <source>
        <dbReference type="Proteomes" id="UP000663823"/>
    </source>
</evidence>
<dbReference type="EMBL" id="CAJOAX010014811">
    <property type="protein sequence ID" value="CAF4148104.1"/>
    <property type="molecule type" value="Genomic_DNA"/>
</dbReference>
<feature type="non-terminal residue" evidence="2">
    <location>
        <position position="237"/>
    </location>
</feature>
<proteinExistence type="predicted"/>
<evidence type="ECO:0000256" key="1">
    <source>
        <dbReference type="SAM" id="MobiDB-lite"/>
    </source>
</evidence>
<feature type="compositionally biased region" description="Polar residues" evidence="1">
    <location>
        <begin position="114"/>
        <end position="137"/>
    </location>
</feature>
<evidence type="ECO:0000313" key="2">
    <source>
        <dbReference type="EMBL" id="CAF4148104.1"/>
    </source>
</evidence>
<feature type="non-terminal residue" evidence="2">
    <location>
        <position position="1"/>
    </location>
</feature>
<comment type="caution">
    <text evidence="2">The sequence shown here is derived from an EMBL/GenBank/DDBJ whole genome shotgun (WGS) entry which is preliminary data.</text>
</comment>
<organism evidence="2 3">
    <name type="scientific">Rotaria sordida</name>
    <dbReference type="NCBI Taxonomy" id="392033"/>
    <lineage>
        <taxon>Eukaryota</taxon>
        <taxon>Metazoa</taxon>
        <taxon>Spiralia</taxon>
        <taxon>Gnathifera</taxon>
        <taxon>Rotifera</taxon>
        <taxon>Eurotatoria</taxon>
        <taxon>Bdelloidea</taxon>
        <taxon>Philodinida</taxon>
        <taxon>Philodinidae</taxon>
        <taxon>Rotaria</taxon>
    </lineage>
</organism>
<name>A0A819YE38_9BILA</name>
<gene>
    <name evidence="2" type="ORF">OTI717_LOCUS36084</name>
</gene>
<dbReference type="AlphaFoldDB" id="A0A819YE38"/>
<feature type="compositionally biased region" description="Low complexity" evidence="1">
    <location>
        <begin position="162"/>
        <end position="172"/>
    </location>
</feature>
<protein>
    <submittedName>
        <fullName evidence="2">Uncharacterized protein</fullName>
    </submittedName>
</protein>